<name>A0ABS9K8H4_9BACT</name>
<organism evidence="3 4">
    <name type="scientific">Rhodohalobacter sulfatireducens</name>
    <dbReference type="NCBI Taxonomy" id="2911366"/>
    <lineage>
        <taxon>Bacteria</taxon>
        <taxon>Pseudomonadati</taxon>
        <taxon>Balneolota</taxon>
        <taxon>Balneolia</taxon>
        <taxon>Balneolales</taxon>
        <taxon>Balneolaceae</taxon>
        <taxon>Rhodohalobacter</taxon>
    </lineage>
</organism>
<dbReference type="Pfam" id="PF07452">
    <property type="entry name" value="CHRD"/>
    <property type="match status" value="1"/>
</dbReference>
<keyword evidence="1" id="KW-0732">Signal</keyword>
<evidence type="ECO:0000259" key="2">
    <source>
        <dbReference type="SMART" id="SM00754"/>
    </source>
</evidence>
<reference evidence="3" key="2">
    <citation type="submission" date="2024-05" db="EMBL/GenBank/DDBJ databases">
        <title>Rhodohalobacter halophilus gen. nov., sp. nov., a moderately halophilic member of the family Balneolaceae.</title>
        <authorList>
            <person name="Xia J."/>
        </authorList>
    </citation>
    <scope>NUCLEOTIDE SEQUENCE</scope>
    <source>
        <strain evidence="3">WB101</strain>
    </source>
</reference>
<dbReference type="Proteomes" id="UP001165366">
    <property type="component" value="Unassembled WGS sequence"/>
</dbReference>
<dbReference type="InterPro" id="IPR010895">
    <property type="entry name" value="CHRD"/>
</dbReference>
<reference evidence="3" key="1">
    <citation type="submission" date="2022-01" db="EMBL/GenBank/DDBJ databases">
        <authorList>
            <person name="Wang Y."/>
        </authorList>
    </citation>
    <scope>NUCLEOTIDE SEQUENCE</scope>
    <source>
        <strain evidence="3">WB101</strain>
    </source>
</reference>
<evidence type="ECO:0000256" key="1">
    <source>
        <dbReference type="SAM" id="SignalP"/>
    </source>
</evidence>
<feature type="signal peptide" evidence="1">
    <location>
        <begin position="1"/>
        <end position="20"/>
    </location>
</feature>
<dbReference type="SMART" id="SM00754">
    <property type="entry name" value="CHRD"/>
    <property type="match status" value="1"/>
</dbReference>
<dbReference type="EMBL" id="JAKLWS010000001">
    <property type="protein sequence ID" value="MCG2587151.1"/>
    <property type="molecule type" value="Genomic_DNA"/>
</dbReference>
<protein>
    <submittedName>
        <fullName evidence="3">CHRD domain-containing protein</fullName>
    </submittedName>
</protein>
<keyword evidence="4" id="KW-1185">Reference proteome</keyword>
<dbReference type="RefSeq" id="WP_237851997.1">
    <property type="nucleotide sequence ID" value="NZ_JAKLWS010000001.1"/>
</dbReference>
<accession>A0ABS9K8H4</accession>
<comment type="caution">
    <text evidence="3">The sequence shown here is derived from an EMBL/GenBank/DDBJ whole genome shotgun (WGS) entry which is preliminary data.</text>
</comment>
<feature type="domain" description="CHRD" evidence="2">
    <location>
        <begin position="24"/>
        <end position="143"/>
    </location>
</feature>
<evidence type="ECO:0000313" key="4">
    <source>
        <dbReference type="Proteomes" id="UP001165366"/>
    </source>
</evidence>
<sequence>MKKKLLFLTFFTLFFATVYAQNNRTEVVLNGVNMVPEIRTGASGTITVWVESDTLYVRGEFSNLQNYYFSSNIHYGEKGETGNPIFKLKPDISEDHTSGTFDPEKNKFKLSDAMHEAFNNGNLYVTVASYDNRRGEIRGQINSY</sequence>
<proteinExistence type="predicted"/>
<gene>
    <name evidence="3" type="ORF">L6773_01140</name>
</gene>
<feature type="chain" id="PRO_5047489200" evidence="1">
    <location>
        <begin position="21"/>
        <end position="144"/>
    </location>
</feature>
<evidence type="ECO:0000313" key="3">
    <source>
        <dbReference type="EMBL" id="MCG2587151.1"/>
    </source>
</evidence>